<evidence type="ECO:0000256" key="1">
    <source>
        <dbReference type="SAM" id="MobiDB-lite"/>
    </source>
</evidence>
<proteinExistence type="predicted"/>
<gene>
    <name evidence="2" type="ORF">K402DRAFT_449044</name>
</gene>
<feature type="region of interest" description="Disordered" evidence="1">
    <location>
        <begin position="161"/>
        <end position="209"/>
    </location>
</feature>
<feature type="compositionally biased region" description="Low complexity" evidence="1">
    <location>
        <begin position="45"/>
        <end position="60"/>
    </location>
</feature>
<dbReference type="PANTHER" id="PTHR42089:SF1">
    <property type="entry name" value="YALI0F09427P"/>
    <property type="match status" value="1"/>
</dbReference>
<feature type="region of interest" description="Disordered" evidence="1">
    <location>
        <begin position="40"/>
        <end position="82"/>
    </location>
</feature>
<evidence type="ECO:0000313" key="2">
    <source>
        <dbReference type="EMBL" id="KAF1981711.1"/>
    </source>
</evidence>
<dbReference type="Proteomes" id="UP000800041">
    <property type="component" value="Unassembled WGS sequence"/>
</dbReference>
<protein>
    <submittedName>
        <fullName evidence="2">Uncharacterized protein</fullName>
    </submittedName>
</protein>
<dbReference type="AlphaFoldDB" id="A0A6G1GLB1"/>
<sequence length="209" mass="21885">MHDEHPHHLLAQLPLTVSPYLSLPTSTTLPYTYKTLPSTIPPSILDLPQSQSQNQPQTQPDDPEPPLPAYIQSTTSAHSAHPTQIIASCRALQAHLQKLETDAKDMVRAFEEGIRERELAEKRRVAPGWLDVGEGGRGLVPERKGGGGDAGSVGGVAEMGVASPRMEGGGDAADVGDGRGGGDGGDDKGGNREGEELDRAFGGLGIGSL</sequence>
<name>A0A6G1GLB1_9PEZI</name>
<reference evidence="2" key="1">
    <citation type="journal article" date="2020" name="Stud. Mycol.">
        <title>101 Dothideomycetes genomes: a test case for predicting lifestyles and emergence of pathogens.</title>
        <authorList>
            <person name="Haridas S."/>
            <person name="Albert R."/>
            <person name="Binder M."/>
            <person name="Bloem J."/>
            <person name="Labutti K."/>
            <person name="Salamov A."/>
            <person name="Andreopoulos B."/>
            <person name="Baker S."/>
            <person name="Barry K."/>
            <person name="Bills G."/>
            <person name="Bluhm B."/>
            <person name="Cannon C."/>
            <person name="Castanera R."/>
            <person name="Culley D."/>
            <person name="Daum C."/>
            <person name="Ezra D."/>
            <person name="Gonzalez J."/>
            <person name="Henrissat B."/>
            <person name="Kuo A."/>
            <person name="Liang C."/>
            <person name="Lipzen A."/>
            <person name="Lutzoni F."/>
            <person name="Magnuson J."/>
            <person name="Mondo S."/>
            <person name="Nolan M."/>
            <person name="Ohm R."/>
            <person name="Pangilinan J."/>
            <person name="Park H.-J."/>
            <person name="Ramirez L."/>
            <person name="Alfaro M."/>
            <person name="Sun H."/>
            <person name="Tritt A."/>
            <person name="Yoshinaga Y."/>
            <person name="Zwiers L.-H."/>
            <person name="Turgeon B."/>
            <person name="Goodwin S."/>
            <person name="Spatafora J."/>
            <person name="Crous P."/>
            <person name="Grigoriev I."/>
        </authorList>
    </citation>
    <scope>NUCLEOTIDE SEQUENCE</scope>
    <source>
        <strain evidence="2">CBS 113979</strain>
    </source>
</reference>
<dbReference type="OrthoDB" id="5344687at2759"/>
<dbReference type="PANTHER" id="PTHR42089">
    <property type="entry name" value="YALI0F09427P"/>
    <property type="match status" value="1"/>
</dbReference>
<organism evidence="2 3">
    <name type="scientific">Aulographum hederae CBS 113979</name>
    <dbReference type="NCBI Taxonomy" id="1176131"/>
    <lineage>
        <taxon>Eukaryota</taxon>
        <taxon>Fungi</taxon>
        <taxon>Dikarya</taxon>
        <taxon>Ascomycota</taxon>
        <taxon>Pezizomycotina</taxon>
        <taxon>Dothideomycetes</taxon>
        <taxon>Pleosporomycetidae</taxon>
        <taxon>Aulographales</taxon>
        <taxon>Aulographaceae</taxon>
    </lineage>
</organism>
<feature type="compositionally biased region" description="Basic and acidic residues" evidence="1">
    <location>
        <begin position="185"/>
        <end position="199"/>
    </location>
</feature>
<dbReference type="EMBL" id="ML977194">
    <property type="protein sequence ID" value="KAF1981711.1"/>
    <property type="molecule type" value="Genomic_DNA"/>
</dbReference>
<keyword evidence="3" id="KW-1185">Reference proteome</keyword>
<feature type="compositionally biased region" description="Polar residues" evidence="1">
    <location>
        <begin position="71"/>
        <end position="82"/>
    </location>
</feature>
<accession>A0A6G1GLB1</accession>
<evidence type="ECO:0000313" key="3">
    <source>
        <dbReference type="Proteomes" id="UP000800041"/>
    </source>
</evidence>